<dbReference type="GO" id="GO:0003723">
    <property type="term" value="F:RNA binding"/>
    <property type="evidence" value="ECO:0007669"/>
    <property type="project" value="TreeGrafter"/>
</dbReference>
<reference evidence="3 4" key="1">
    <citation type="journal article" date="2011" name="Science">
        <title>Comparative functional genomics of the fission yeasts.</title>
        <authorList>
            <person name="Rhind N."/>
            <person name="Chen Z."/>
            <person name="Yassour M."/>
            <person name="Thompson D.A."/>
            <person name="Haas B.J."/>
            <person name="Habib N."/>
            <person name="Wapinski I."/>
            <person name="Roy S."/>
            <person name="Lin M.F."/>
            <person name="Heiman D.I."/>
            <person name="Young S.K."/>
            <person name="Furuya K."/>
            <person name="Guo Y."/>
            <person name="Pidoux A."/>
            <person name="Chen H.M."/>
            <person name="Robbertse B."/>
            <person name="Goldberg J.M."/>
            <person name="Aoki K."/>
            <person name="Bayne E.H."/>
            <person name="Berlin A.M."/>
            <person name="Desjardins C.A."/>
            <person name="Dobbs E."/>
            <person name="Dukaj L."/>
            <person name="Fan L."/>
            <person name="FitzGerald M.G."/>
            <person name="French C."/>
            <person name="Gujja S."/>
            <person name="Hansen K."/>
            <person name="Keifenheim D."/>
            <person name="Levin J.Z."/>
            <person name="Mosher R.A."/>
            <person name="Mueller C.A."/>
            <person name="Pfiffner J."/>
            <person name="Priest M."/>
            <person name="Russ C."/>
            <person name="Smialowska A."/>
            <person name="Swoboda P."/>
            <person name="Sykes S.M."/>
            <person name="Vaughn M."/>
            <person name="Vengrova S."/>
            <person name="Yoder R."/>
            <person name="Zeng Q."/>
            <person name="Allshire R."/>
            <person name="Baulcombe D."/>
            <person name="Birren B.W."/>
            <person name="Brown W."/>
            <person name="Ekwall K."/>
            <person name="Kellis M."/>
            <person name="Leatherwood J."/>
            <person name="Levin H."/>
            <person name="Margalit H."/>
            <person name="Martienssen R."/>
            <person name="Nieduszynski C.A."/>
            <person name="Spatafora J.W."/>
            <person name="Friedman N."/>
            <person name="Dalgaard J.Z."/>
            <person name="Baumann P."/>
            <person name="Niki H."/>
            <person name="Regev A."/>
            <person name="Nusbaum C."/>
        </authorList>
    </citation>
    <scope>NUCLEOTIDE SEQUENCE [LARGE SCALE GENOMIC DNA]</scope>
    <source>
        <strain evidence="4">yFS286</strain>
    </source>
</reference>
<evidence type="ECO:0000259" key="2">
    <source>
        <dbReference type="Pfam" id="PF07713"/>
    </source>
</evidence>
<accession>S9PRJ4</accession>
<sequence>MYQLNKKRTKKELDRHPHCIYGTPVNLEAYQNSHDLPVWKQTARDERNRKRFHGAFTGGFSAGYFNSVGSKEGWQPKAWSSSKTDRGQKAGLSLDDIMDEEDKNDQEMSKVYSVQGDILERSIPLDDPILRELGPKQSTIGENILRNFGWNGKDFITSPAKDCYEREDSVRSTTHGLGYQQDETIHQQRTLNNSVKKKPANYAFGLGVALDDNEDDEDSYNIGPPRSQFDKSINLKKKTPSIKSSSGKHTFISKKSKLKTASSPSTTCMDGLPVLAGFLVIYSPETFTNQRFPAPEIPEGWVSRFSSSAHSPSHTSSFQKSTNANDRSEALFGSAEHSRDTQETSPQVDLSDEQNWRIIDLDTAKHALSRKDNPYTDERAGLYEIFLKAHVQDMPKLLAEMHTHYLSEFARTASLYRPMSRNLSMRFTSSSGDNPPTAVTISESTGQASDTSSPLIRPREISDFYPSRLLCKRFHVRPPDIKQEPSVRTSEQPSIEPSYDNIINTVEKNTVNHSVDVKVSPESLFNAIFGDD</sequence>
<dbReference type="EMBL" id="KE503208">
    <property type="protein sequence ID" value="EPX70582.1"/>
    <property type="molecule type" value="Genomic_DNA"/>
</dbReference>
<dbReference type="PANTHER" id="PTHR13384:SF19">
    <property type="entry name" value="G PATCH DOMAIN-CONTAINING PROTEIN 1"/>
    <property type="match status" value="1"/>
</dbReference>
<feature type="domain" description="G patch" evidence="2">
    <location>
        <begin position="36"/>
        <end position="110"/>
    </location>
</feature>
<dbReference type="PANTHER" id="PTHR13384">
    <property type="entry name" value="G PATCH DOMAIN-CONTAINING PROTEIN 1"/>
    <property type="match status" value="1"/>
</dbReference>
<protein>
    <submittedName>
        <fullName evidence="3">RNA-binding protein</fullName>
    </submittedName>
</protein>
<dbReference type="AlphaFoldDB" id="S9PRJ4"/>
<dbReference type="OrthoDB" id="20507at2759"/>
<evidence type="ECO:0000313" key="4">
    <source>
        <dbReference type="Proteomes" id="UP000016088"/>
    </source>
</evidence>
<evidence type="ECO:0000313" key="3">
    <source>
        <dbReference type="EMBL" id="EPX70582.1"/>
    </source>
</evidence>
<dbReference type="Proteomes" id="UP000016088">
    <property type="component" value="Unassembled WGS sequence"/>
</dbReference>
<dbReference type="GO" id="GO:0045292">
    <property type="term" value="P:mRNA cis splicing, via spliceosome"/>
    <property type="evidence" value="ECO:0007669"/>
    <property type="project" value="EnsemblFungi"/>
</dbReference>
<gene>
    <name evidence="3" type="ORF">SOCG_04374</name>
</gene>
<dbReference type="RefSeq" id="XP_013020670.1">
    <property type="nucleotide sequence ID" value="XM_013165216.1"/>
</dbReference>
<feature type="compositionally biased region" description="Low complexity" evidence="1">
    <location>
        <begin position="305"/>
        <end position="317"/>
    </location>
</feature>
<dbReference type="Pfam" id="PF07713">
    <property type="entry name" value="DUF1604"/>
    <property type="match status" value="1"/>
</dbReference>
<dbReference type="GO" id="GO:0030674">
    <property type="term" value="F:protein-macromolecule adaptor activity"/>
    <property type="evidence" value="ECO:0007669"/>
    <property type="project" value="EnsemblFungi"/>
</dbReference>
<name>S9PRJ4_SCHOY</name>
<dbReference type="InterPro" id="IPR011666">
    <property type="entry name" value="DUF1604"/>
</dbReference>
<dbReference type="OMA" id="MIQFVRK"/>
<dbReference type="GeneID" id="25033338"/>
<evidence type="ECO:0000256" key="1">
    <source>
        <dbReference type="SAM" id="MobiDB-lite"/>
    </source>
</evidence>
<feature type="region of interest" description="Disordered" evidence="1">
    <location>
        <begin position="305"/>
        <end position="352"/>
    </location>
</feature>
<dbReference type="HOGENOM" id="CLU_008613_3_0_1"/>
<dbReference type="GO" id="GO:0005681">
    <property type="term" value="C:spliceosomal complex"/>
    <property type="evidence" value="ECO:0007669"/>
    <property type="project" value="EnsemblFungi"/>
</dbReference>
<proteinExistence type="predicted"/>
<keyword evidence="4" id="KW-1185">Reference proteome</keyword>
<dbReference type="eggNOG" id="KOG2138">
    <property type="taxonomic scope" value="Eukaryota"/>
</dbReference>
<dbReference type="VEuPathDB" id="FungiDB:SOCG_04374"/>
<organism evidence="3 4">
    <name type="scientific">Schizosaccharomyces octosporus (strain yFS286)</name>
    <name type="common">Fission yeast</name>
    <name type="synonym">Octosporomyces octosporus</name>
    <dbReference type="NCBI Taxonomy" id="483514"/>
    <lineage>
        <taxon>Eukaryota</taxon>
        <taxon>Fungi</taxon>
        <taxon>Dikarya</taxon>
        <taxon>Ascomycota</taxon>
        <taxon>Taphrinomycotina</taxon>
        <taxon>Schizosaccharomycetes</taxon>
        <taxon>Schizosaccharomycetales</taxon>
        <taxon>Schizosaccharomycetaceae</taxon>
        <taxon>Schizosaccharomyces</taxon>
    </lineage>
</organism>